<dbReference type="Proteomes" id="UP001187531">
    <property type="component" value="Unassembled WGS sequence"/>
</dbReference>
<dbReference type="EMBL" id="JAVRJZ010000012">
    <property type="protein sequence ID" value="KAK2715062.1"/>
    <property type="molecule type" value="Genomic_DNA"/>
</dbReference>
<name>A0AA88L3A0_ARTSF</name>
<evidence type="ECO:0000313" key="2">
    <source>
        <dbReference type="Proteomes" id="UP001187531"/>
    </source>
</evidence>
<reference evidence="1" key="1">
    <citation type="submission" date="2023-07" db="EMBL/GenBank/DDBJ databases">
        <title>Chromosome-level genome assembly of Artemia franciscana.</title>
        <authorList>
            <person name="Jo E."/>
        </authorList>
    </citation>
    <scope>NUCLEOTIDE SEQUENCE</scope>
    <source>
        <tissue evidence="1">Whole body</tissue>
    </source>
</reference>
<sequence length="177" mass="20177">MQQLGGEETAIRRPNITLVGKPSFPLIKMPLEYTTFDPIGAIQSVITATRKSFDLTQSFDSVPLALNKEQQWLELTMAAVNKESDLVPDNARWSTYHIPQRHCGTNNYRARFNGEDGACISCSEDETVEHMLLDCEVYWEKRENIYNFSRERFSPASLFSILGGLSKLNNNLEKVRI</sequence>
<accession>A0AA88L3A0</accession>
<keyword evidence="2" id="KW-1185">Reference proteome</keyword>
<gene>
    <name evidence="1" type="ORF">QYM36_009898</name>
</gene>
<dbReference type="AlphaFoldDB" id="A0AA88L3A0"/>
<evidence type="ECO:0000313" key="1">
    <source>
        <dbReference type="EMBL" id="KAK2715062.1"/>
    </source>
</evidence>
<organism evidence="1 2">
    <name type="scientific">Artemia franciscana</name>
    <name type="common">Brine shrimp</name>
    <name type="synonym">Artemia sanfranciscana</name>
    <dbReference type="NCBI Taxonomy" id="6661"/>
    <lineage>
        <taxon>Eukaryota</taxon>
        <taxon>Metazoa</taxon>
        <taxon>Ecdysozoa</taxon>
        <taxon>Arthropoda</taxon>
        <taxon>Crustacea</taxon>
        <taxon>Branchiopoda</taxon>
        <taxon>Anostraca</taxon>
        <taxon>Artemiidae</taxon>
        <taxon>Artemia</taxon>
    </lineage>
</organism>
<proteinExistence type="predicted"/>
<protein>
    <submittedName>
        <fullName evidence="1">Uncharacterized protein</fullName>
    </submittedName>
</protein>
<feature type="non-terminal residue" evidence="1">
    <location>
        <position position="1"/>
    </location>
</feature>
<comment type="caution">
    <text evidence="1">The sequence shown here is derived from an EMBL/GenBank/DDBJ whole genome shotgun (WGS) entry which is preliminary data.</text>
</comment>